<organism evidence="2 3">
    <name type="scientific">Araneus ventricosus</name>
    <name type="common">Orbweaver spider</name>
    <name type="synonym">Epeira ventricosa</name>
    <dbReference type="NCBI Taxonomy" id="182803"/>
    <lineage>
        <taxon>Eukaryota</taxon>
        <taxon>Metazoa</taxon>
        <taxon>Ecdysozoa</taxon>
        <taxon>Arthropoda</taxon>
        <taxon>Chelicerata</taxon>
        <taxon>Arachnida</taxon>
        <taxon>Araneae</taxon>
        <taxon>Araneomorphae</taxon>
        <taxon>Entelegynae</taxon>
        <taxon>Araneoidea</taxon>
        <taxon>Araneidae</taxon>
        <taxon>Araneus</taxon>
    </lineage>
</organism>
<gene>
    <name evidence="2" type="ORF">AVEN_229468_1</name>
</gene>
<comment type="caution">
    <text evidence="2">The sequence shown here is derived from an EMBL/GenBank/DDBJ whole genome shotgun (WGS) entry which is preliminary data.</text>
</comment>
<sequence>MKTSLLLLLFVFLAVDGQRVAIRRSEYFSLLLPTNSSPLEGLTATGGGGVILFDGRGTEGGNVVVDKEVRSRAVLVRIQPRGKPQPQFLPLGDVSGGLRYPPSFGLAIILYFGQQKSWNEEKEYSYVNVGEFIELRLNKPTT</sequence>
<protein>
    <submittedName>
        <fullName evidence="2">Uncharacterized protein</fullName>
    </submittedName>
</protein>
<feature type="signal peptide" evidence="1">
    <location>
        <begin position="1"/>
        <end position="17"/>
    </location>
</feature>
<proteinExistence type="predicted"/>
<evidence type="ECO:0000313" key="3">
    <source>
        <dbReference type="Proteomes" id="UP000499080"/>
    </source>
</evidence>
<name>A0A4Y2L6B2_ARAVE</name>
<accession>A0A4Y2L6B2</accession>
<keyword evidence="1" id="KW-0732">Signal</keyword>
<dbReference type="Proteomes" id="UP000499080">
    <property type="component" value="Unassembled WGS sequence"/>
</dbReference>
<evidence type="ECO:0000256" key="1">
    <source>
        <dbReference type="SAM" id="SignalP"/>
    </source>
</evidence>
<dbReference type="EMBL" id="BGPR01005324">
    <property type="protein sequence ID" value="GBN09136.1"/>
    <property type="molecule type" value="Genomic_DNA"/>
</dbReference>
<evidence type="ECO:0000313" key="2">
    <source>
        <dbReference type="EMBL" id="GBN09136.1"/>
    </source>
</evidence>
<reference evidence="2 3" key="1">
    <citation type="journal article" date="2019" name="Sci. Rep.">
        <title>Orb-weaving spider Araneus ventricosus genome elucidates the spidroin gene catalogue.</title>
        <authorList>
            <person name="Kono N."/>
            <person name="Nakamura H."/>
            <person name="Ohtoshi R."/>
            <person name="Moran D.A.P."/>
            <person name="Shinohara A."/>
            <person name="Yoshida Y."/>
            <person name="Fujiwara M."/>
            <person name="Mori M."/>
            <person name="Tomita M."/>
            <person name="Arakawa K."/>
        </authorList>
    </citation>
    <scope>NUCLEOTIDE SEQUENCE [LARGE SCALE GENOMIC DNA]</scope>
</reference>
<keyword evidence="3" id="KW-1185">Reference proteome</keyword>
<dbReference type="AlphaFoldDB" id="A0A4Y2L6B2"/>
<feature type="chain" id="PRO_5021469515" evidence="1">
    <location>
        <begin position="18"/>
        <end position="142"/>
    </location>
</feature>